<feature type="region of interest" description="Disordered" evidence="1">
    <location>
        <begin position="196"/>
        <end position="240"/>
    </location>
</feature>
<feature type="compositionally biased region" description="Polar residues" evidence="1">
    <location>
        <begin position="210"/>
        <end position="240"/>
    </location>
</feature>
<feature type="non-terminal residue" evidence="2">
    <location>
        <position position="392"/>
    </location>
</feature>
<name>A0A8J4CFL1_9CHLO</name>
<protein>
    <submittedName>
        <fullName evidence="2">Uncharacterized protein</fullName>
    </submittedName>
</protein>
<dbReference type="EMBL" id="BNCP01000013">
    <property type="protein sequence ID" value="GIL78425.1"/>
    <property type="molecule type" value="Genomic_DNA"/>
</dbReference>
<feature type="region of interest" description="Disordered" evidence="1">
    <location>
        <begin position="371"/>
        <end position="392"/>
    </location>
</feature>
<accession>A0A8J4CFL1</accession>
<reference evidence="2" key="1">
    <citation type="journal article" date="2021" name="Proc. Natl. Acad. Sci. U.S.A.">
        <title>Three genomes in the algal genus Volvox reveal the fate of a haploid sex-determining region after a transition to homothallism.</title>
        <authorList>
            <person name="Yamamoto K."/>
            <person name="Hamaji T."/>
            <person name="Kawai-Toyooka H."/>
            <person name="Matsuzaki R."/>
            <person name="Takahashi F."/>
            <person name="Nishimura Y."/>
            <person name="Kawachi M."/>
            <person name="Noguchi H."/>
            <person name="Minakuchi Y."/>
            <person name="Umen J.G."/>
            <person name="Toyoda A."/>
            <person name="Nozaki H."/>
        </authorList>
    </citation>
    <scope>NUCLEOTIDE SEQUENCE</scope>
    <source>
        <strain evidence="2">NIES-3786</strain>
    </source>
</reference>
<gene>
    <name evidence="2" type="ORF">Vretifemale_7886</name>
</gene>
<keyword evidence="3" id="KW-1185">Reference proteome</keyword>
<proteinExistence type="predicted"/>
<dbReference type="AlphaFoldDB" id="A0A8J4CFL1"/>
<dbReference type="OrthoDB" id="540027at2759"/>
<feature type="compositionally biased region" description="Pro residues" evidence="1">
    <location>
        <begin position="371"/>
        <end position="384"/>
    </location>
</feature>
<evidence type="ECO:0000313" key="3">
    <source>
        <dbReference type="Proteomes" id="UP000747110"/>
    </source>
</evidence>
<evidence type="ECO:0000313" key="2">
    <source>
        <dbReference type="EMBL" id="GIL78425.1"/>
    </source>
</evidence>
<sequence>SDLLKRVDASLQVCGFLRPQTPARQPANQTFRLSNQSSNPMWYITVLLICLWHVRGGSGEKPPPLARTRTPSPPSVLPDPVPANTLWSTFARDCKDLNGQSQRLGAARNAVGSPSRAAMLRIARSICSDAPNVTWVSDSPRLCYLDAFFGTDTSPGSSGLVRVADAANITILVLSRGTVRPIIDAVDLILIPPPSNATSDLPGVNPDPGTPTSPIYSSGPSAPTSPLNPSTAVTNPTAPINTSSKEQLLSAAVTWSMEFRSGDGKTVSLLPPSVADALAEAGIDASDSRTPVLMPVFRSSTATMAQLSVQCPGWNAWPMALHRSAPVVSWFPEALVLGVRVTVRGAGAALQNNIIMPGLGAVGLGLKAPPPPPPSLALFPPPPAKTSRPSRG</sequence>
<dbReference type="Proteomes" id="UP000747110">
    <property type="component" value="Unassembled WGS sequence"/>
</dbReference>
<comment type="caution">
    <text evidence="2">The sequence shown here is derived from an EMBL/GenBank/DDBJ whole genome shotgun (WGS) entry which is preliminary data.</text>
</comment>
<evidence type="ECO:0000256" key="1">
    <source>
        <dbReference type="SAM" id="MobiDB-lite"/>
    </source>
</evidence>
<organism evidence="2 3">
    <name type="scientific">Volvox reticuliferus</name>
    <dbReference type="NCBI Taxonomy" id="1737510"/>
    <lineage>
        <taxon>Eukaryota</taxon>
        <taxon>Viridiplantae</taxon>
        <taxon>Chlorophyta</taxon>
        <taxon>core chlorophytes</taxon>
        <taxon>Chlorophyceae</taxon>
        <taxon>CS clade</taxon>
        <taxon>Chlamydomonadales</taxon>
        <taxon>Volvocaceae</taxon>
        <taxon>Volvox</taxon>
    </lineage>
</organism>